<keyword evidence="2" id="KW-1185">Reference proteome</keyword>
<sequence length="647" mass="67540">MMMANTPDRQRLAAALPFSENSLLAGTALAAPAASPGARTLRIDVPASDTVALAPDAAISNGERVNSSQAKSFSMLDNDILINPLSGDNKISVSEHGEQTIISGYAQSGAPGEKVLVTLNGKTYAGTLDNNAMWFVSVSKGDMAAIADGKVIFNVAHTDTAGGEHQQQGAFTLASDANARYSPSLFINKVTGDDVLSAVERGGDLLISGWGRYIDAGYEIKVTLNGHTYTTKTTKDSRWIIAIPQQDLQDLPEGQLTLLASLGGAGRTAEAARLLTLTHSGADKQTPVLTIDPISGDNKVDGGEIAGPFYVTGHAENIAAGSKVKLTTGDKIFTGTVTGDGVWSVYVDDLYSVNNAATTHATISYQDREGNQFAATRVIETAAGGYPFHYPMIFAINPIGGDDRLSGAERHQDLTIRGEFTSGEGLGSQQTLYVTLNGKTYTTVVQNGADSPYDNYWQLDIPASDIESLTPGSYTVVASVSDWLQWSGSQVTQTQAKIIHVDNDGLATLSSLPAERHDGAQVGALSDGAAQHDAAAMHGQGAALPVAAEATHAALPGLHAGEPSSLHALIERLTADDAQPHQDAATAGRAPLTAAEADAVLPAAPADIWQTLTADAYAAADDGAAYYAPDARTLADLLQQPHPQQLA</sequence>
<evidence type="ECO:0000313" key="2">
    <source>
        <dbReference type="Proteomes" id="UP000319523"/>
    </source>
</evidence>
<dbReference type="EMBL" id="VHQI01000004">
    <property type="protein sequence ID" value="TPW42839.1"/>
    <property type="molecule type" value="Genomic_DNA"/>
</dbReference>
<accession>A0A506VBM6</accession>
<comment type="caution">
    <text evidence="1">The sequence shown here is derived from an EMBL/GenBank/DDBJ whole genome shotgun (WGS) entry which is preliminary data.</text>
</comment>
<evidence type="ECO:0000313" key="1">
    <source>
        <dbReference type="EMBL" id="TPW42839.1"/>
    </source>
</evidence>
<organism evidence="1 2">
    <name type="scientific">Mixta tenebrionis</name>
    <dbReference type="NCBI Taxonomy" id="2562439"/>
    <lineage>
        <taxon>Bacteria</taxon>
        <taxon>Pseudomonadati</taxon>
        <taxon>Pseudomonadota</taxon>
        <taxon>Gammaproteobacteria</taxon>
        <taxon>Enterobacterales</taxon>
        <taxon>Erwiniaceae</taxon>
        <taxon>Mixta</taxon>
    </lineage>
</organism>
<gene>
    <name evidence="1" type="ORF">FKM52_08700</name>
</gene>
<evidence type="ECO:0008006" key="3">
    <source>
        <dbReference type="Google" id="ProtNLM"/>
    </source>
</evidence>
<dbReference type="InterPro" id="IPR013783">
    <property type="entry name" value="Ig-like_fold"/>
</dbReference>
<name>A0A506VBM6_9GAMM</name>
<dbReference type="AlphaFoldDB" id="A0A506VBM6"/>
<dbReference type="OrthoDB" id="8481600at2"/>
<reference evidence="1 2" key="1">
    <citation type="submission" date="2019-06" db="EMBL/GenBank/DDBJ databases">
        <authorList>
            <person name="Yang Y."/>
        </authorList>
    </citation>
    <scope>NUCLEOTIDE SEQUENCE [LARGE SCALE GENOMIC DNA]</scope>
    <source>
        <strain evidence="1 2">BIT-26</strain>
    </source>
</reference>
<dbReference type="Proteomes" id="UP000319523">
    <property type="component" value="Unassembled WGS sequence"/>
</dbReference>
<dbReference type="Gene3D" id="2.60.40.10">
    <property type="entry name" value="Immunoglobulins"/>
    <property type="match status" value="4"/>
</dbReference>
<dbReference type="NCBIfam" id="NF033510">
    <property type="entry name" value="Ca_tandemer"/>
    <property type="match status" value="4"/>
</dbReference>
<proteinExistence type="predicted"/>
<protein>
    <recommendedName>
        <fullName evidence="3">Bacterial Ig-like domain-containing protein</fullName>
    </recommendedName>
</protein>